<organism evidence="2 3">
    <name type="scientific">Streptomyces bingchenggensis (strain BCW-1)</name>
    <dbReference type="NCBI Taxonomy" id="749414"/>
    <lineage>
        <taxon>Bacteria</taxon>
        <taxon>Bacillati</taxon>
        <taxon>Actinomycetota</taxon>
        <taxon>Actinomycetes</taxon>
        <taxon>Kitasatosporales</taxon>
        <taxon>Streptomycetaceae</taxon>
        <taxon>Streptomyces</taxon>
    </lineage>
</organism>
<keyword evidence="3" id="KW-1185">Reference proteome</keyword>
<feature type="transmembrane region" description="Helical" evidence="1">
    <location>
        <begin position="107"/>
        <end position="131"/>
    </location>
</feature>
<keyword evidence="1" id="KW-1133">Transmembrane helix</keyword>
<dbReference type="STRING" id="749414.SBI_04468"/>
<dbReference type="HOGENOM" id="CLU_051674_1_1_11"/>
<feature type="transmembrane region" description="Helical" evidence="1">
    <location>
        <begin position="62"/>
        <end position="86"/>
    </location>
</feature>
<feature type="transmembrane region" description="Helical" evidence="1">
    <location>
        <begin position="234"/>
        <end position="254"/>
    </location>
</feature>
<dbReference type="PATRIC" id="fig|749414.3.peg.4617"/>
<evidence type="ECO:0000313" key="2">
    <source>
        <dbReference type="EMBL" id="ADI07588.1"/>
    </source>
</evidence>
<reference evidence="2 3" key="1">
    <citation type="journal article" date="2010" name="J. Bacteriol.">
        <title>Genome sequence of the milbemycin-producing bacterium Streptomyces bingchenggensis.</title>
        <authorList>
            <person name="Wang X.J."/>
            <person name="Yan Y.J."/>
            <person name="Zhang B."/>
            <person name="An J."/>
            <person name="Wang J.J."/>
            <person name="Tian J."/>
            <person name="Jiang L."/>
            <person name="Chen Y.H."/>
            <person name="Huang S.X."/>
            <person name="Yin M."/>
            <person name="Zhang J."/>
            <person name="Gao A.L."/>
            <person name="Liu C.X."/>
            <person name="Zhu Z.X."/>
            <person name="Xiang W.S."/>
        </authorList>
    </citation>
    <scope>NUCLEOTIDE SEQUENCE [LARGE SCALE GENOMIC DNA]</scope>
    <source>
        <strain evidence="2 3">BCW-1</strain>
    </source>
</reference>
<sequence length="259" mass="26424">MTATAAYRVTRVRVLRSEWSKLWSVRSTWIALGATALLTIAIGALIGANYSSGNGGGITGPVQFTLLGIQFSQLIVAVLGVMVTAGEYSTGMVRATMAAVPRRLPVLWAKAAVFGATAFVTLLVTTFATFMLAQTFLNGTDQEAALTDPGIARALVGAAAGIALIGVISLALGAALRGVPAGIGAYIGGVLILPEVVGMLPFGAAEDAVAYFPSRNLEALMTTGSEADLLSPGAAFVALCAWAAVALGAAGLLLRRRDV</sequence>
<dbReference type="Proteomes" id="UP000000377">
    <property type="component" value="Chromosome"/>
</dbReference>
<evidence type="ECO:0000313" key="3">
    <source>
        <dbReference type="Proteomes" id="UP000000377"/>
    </source>
</evidence>
<keyword evidence="1" id="KW-0812">Transmembrane</keyword>
<accession>D7BVI7</accession>
<feature type="transmembrane region" description="Helical" evidence="1">
    <location>
        <begin position="29"/>
        <end position="50"/>
    </location>
</feature>
<name>D7BVI7_STRBB</name>
<gene>
    <name evidence="2" type="ordered locus">SBI_04468</name>
</gene>
<dbReference type="RefSeq" id="WP_014177058.1">
    <property type="nucleotide sequence ID" value="NC_016582.1"/>
</dbReference>
<proteinExistence type="predicted"/>
<dbReference type="AlphaFoldDB" id="D7BVI7"/>
<evidence type="ECO:0000256" key="1">
    <source>
        <dbReference type="SAM" id="Phobius"/>
    </source>
</evidence>
<protein>
    <submittedName>
        <fullName evidence="2">Putative ABC transporter permease protein</fullName>
    </submittedName>
</protein>
<feature type="transmembrane region" description="Helical" evidence="1">
    <location>
        <begin position="151"/>
        <end position="176"/>
    </location>
</feature>
<keyword evidence="1" id="KW-0472">Membrane</keyword>
<dbReference type="EMBL" id="CP002047">
    <property type="protein sequence ID" value="ADI07588.1"/>
    <property type="molecule type" value="Genomic_DNA"/>
</dbReference>
<dbReference type="KEGG" id="sbh:SBI_04468"/>
<dbReference type="eggNOG" id="COG1277">
    <property type="taxonomic scope" value="Bacteria"/>
</dbReference>
<feature type="transmembrane region" description="Helical" evidence="1">
    <location>
        <begin position="183"/>
        <end position="204"/>
    </location>
</feature>